<feature type="domain" description="MoxR-vWA-beta-propeller ternary system" evidence="2">
    <location>
        <begin position="2"/>
        <end position="172"/>
    </location>
</feature>
<dbReference type="Proteomes" id="UP000186917">
    <property type="component" value="Unassembled WGS sequence"/>
</dbReference>
<organism evidence="3 4">
    <name type="scientific">Filimonas lacunae</name>
    <dbReference type="NCBI Taxonomy" id="477680"/>
    <lineage>
        <taxon>Bacteria</taxon>
        <taxon>Pseudomonadati</taxon>
        <taxon>Bacteroidota</taxon>
        <taxon>Chitinophagia</taxon>
        <taxon>Chitinophagales</taxon>
        <taxon>Chitinophagaceae</taxon>
        <taxon>Filimonas</taxon>
    </lineage>
</organism>
<dbReference type="Gene3D" id="1.25.40.10">
    <property type="entry name" value="Tetratricopeptide repeat domain"/>
    <property type="match status" value="1"/>
</dbReference>
<dbReference type="RefSeq" id="WP_076379153.1">
    <property type="nucleotide sequence ID" value="NZ_AP017422.1"/>
</dbReference>
<evidence type="ECO:0000313" key="4">
    <source>
        <dbReference type="Proteomes" id="UP000186917"/>
    </source>
</evidence>
<reference evidence="4" key="1">
    <citation type="submission" date="2017-01" db="EMBL/GenBank/DDBJ databases">
        <authorList>
            <person name="Varghese N."/>
            <person name="Submissions S."/>
        </authorList>
    </citation>
    <scope>NUCLEOTIDE SEQUENCE [LARGE SCALE GENOMIC DNA]</scope>
    <source>
        <strain evidence="4">DSM 21054</strain>
    </source>
</reference>
<dbReference type="KEGG" id="fln:FLA_4021"/>
<dbReference type="InterPro" id="IPR045551">
    <property type="entry name" value="bpX3"/>
</dbReference>
<name>A0A173MKR3_9BACT</name>
<evidence type="ECO:0000259" key="2">
    <source>
        <dbReference type="Pfam" id="PF19919"/>
    </source>
</evidence>
<gene>
    <name evidence="3" type="ORF">SAMN05421788_103331</name>
</gene>
<proteinExistence type="predicted"/>
<evidence type="ECO:0000256" key="1">
    <source>
        <dbReference type="SAM" id="Coils"/>
    </source>
</evidence>
<keyword evidence="4" id="KW-1185">Reference proteome</keyword>
<protein>
    <submittedName>
        <fullName evidence="3">Soluble NSF attachment protein, SNAP</fullName>
    </submittedName>
</protein>
<dbReference type="InterPro" id="IPR011990">
    <property type="entry name" value="TPR-like_helical_dom_sf"/>
</dbReference>
<dbReference type="EMBL" id="FTOR01000003">
    <property type="protein sequence ID" value="SIT07528.1"/>
    <property type="molecule type" value="Genomic_DNA"/>
</dbReference>
<dbReference type="Pfam" id="PF14938">
    <property type="entry name" value="SNAP"/>
    <property type="match status" value="1"/>
</dbReference>
<accession>A0A173MKR3</accession>
<keyword evidence="1" id="KW-0175">Coiled coil</keyword>
<dbReference type="OrthoDB" id="1235043at2"/>
<evidence type="ECO:0000313" key="3">
    <source>
        <dbReference type="EMBL" id="SIT07528.1"/>
    </source>
</evidence>
<dbReference type="AlphaFoldDB" id="A0A173MKR3"/>
<feature type="coiled-coil region" evidence="1">
    <location>
        <begin position="235"/>
        <end position="262"/>
    </location>
</feature>
<sequence>MQLVVKPAITNQYPLKALFIRGGDVKLWLREIQAMGLSLLEVDVYALPGTSANTVWGCLLVPLKGLAAVETGIHVRSQLVGECLFIPAYSTIYPVVTPTEVNVLLKMQLHCWHPEIGITELEQPVQFSQLLAMPQLSQQQIVQPAKGVHLPALIQSYQVKEVAAEEVLQKMEEQLFPESKSLENKPLGIWEKIKLWILRLLLRGGMPSAGGSAGLSGWRLKIANWLAGKTNGKWLQKMQQSLENLEQRNQRQLDRLLDMLKNDPDTALQYAIPLDPDGAGRGSKLMEWDLGKRWFDFGLGKGSSSGVGGSFGFTDNSFKRLEDQYRATALELMKQQQYEKAAFVYLKLLKDHFQAAKALEEGKLYAEAAALYLKHGNHLAEAARCYENGNMTLKAIELYAQLGMHEKAGDLYRSIGQKEDAVYHYGKVADDYIQGKRYSKAADIYQHKIQDMAQAQNLLLEGWRAYKGDARNCLDKYLTNIGEERLVMNAIDNIYMRETNERNKPAFLDVLKGSYTKYPELSAPIKDIAYEIIAEYIEGQPAMAEELQHFNKEDHNLTKDILLYKQMRR</sequence>
<dbReference type="SUPFAM" id="SSF48452">
    <property type="entry name" value="TPR-like"/>
    <property type="match status" value="1"/>
</dbReference>
<dbReference type="STRING" id="477680.SAMN05421788_103331"/>
<dbReference type="Pfam" id="PF19919">
    <property type="entry name" value="bpX3"/>
    <property type="match status" value="1"/>
</dbReference>